<evidence type="ECO:0000256" key="1">
    <source>
        <dbReference type="ARBA" id="ARBA00004651"/>
    </source>
</evidence>
<evidence type="ECO:0000256" key="7">
    <source>
        <dbReference type="RuleBase" id="RU363032"/>
    </source>
</evidence>
<evidence type="ECO:0000256" key="4">
    <source>
        <dbReference type="ARBA" id="ARBA00022692"/>
    </source>
</evidence>
<feature type="domain" description="ABC transmembrane type-1" evidence="8">
    <location>
        <begin position="98"/>
        <end position="295"/>
    </location>
</feature>
<dbReference type="InterPro" id="IPR000515">
    <property type="entry name" value="MetI-like"/>
</dbReference>
<feature type="transmembrane region" description="Helical" evidence="7">
    <location>
        <begin position="280"/>
        <end position="302"/>
    </location>
</feature>
<comment type="caution">
    <text evidence="9">The sequence shown here is derived from an EMBL/GenBank/DDBJ whole genome shotgun (WGS) entry which is preliminary data.</text>
</comment>
<dbReference type="InterPro" id="IPR035906">
    <property type="entry name" value="MetI-like_sf"/>
</dbReference>
<gene>
    <name evidence="9" type="ORF">BZB76_1081</name>
</gene>
<dbReference type="Pfam" id="PF00528">
    <property type="entry name" value="BPD_transp_1"/>
    <property type="match status" value="1"/>
</dbReference>
<keyword evidence="6 7" id="KW-0472">Membrane</keyword>
<comment type="similarity">
    <text evidence="7">Belongs to the binding-protein-dependent transport system permease family.</text>
</comment>
<feature type="transmembrane region" description="Helical" evidence="7">
    <location>
        <begin position="104"/>
        <end position="126"/>
    </location>
</feature>
<keyword evidence="3" id="KW-1003">Cell membrane</keyword>
<evidence type="ECO:0000256" key="3">
    <source>
        <dbReference type="ARBA" id="ARBA00022475"/>
    </source>
</evidence>
<sequence length="312" mass="32610">MLSLARRAGQALATALLASLVVWALLPFAPGDPAARYLEARHVTAPTAEQLAQARADLGLDRSPPEQYARWLGGVVRGDLGESARSGVPVSRVITERVPATLRLTVATVLLALVVSVPLALAGAAFPGRRPDAVGRAVALLGAALPSFVVGLLLIEFVVVRWGVGSVVSTGGWSQVWFPALALALYPIARWSRLLRAGLLEALRSDHVTVATARGASRARVLLVHALPNAAVPSITVLAMTIGFLLGGVAIVENVFSWPGLGREIVLAVTARDLPVVQGFALVMAVVWVAVSLLADVVTALVDPRLRTGSRG</sequence>
<evidence type="ECO:0000256" key="6">
    <source>
        <dbReference type="ARBA" id="ARBA00023136"/>
    </source>
</evidence>
<keyword evidence="10" id="KW-1185">Reference proteome</keyword>
<dbReference type="AlphaFoldDB" id="A0A495R0H4"/>
<feature type="transmembrane region" description="Helical" evidence="7">
    <location>
        <begin position="172"/>
        <end position="189"/>
    </location>
</feature>
<dbReference type="CDD" id="cd06261">
    <property type="entry name" value="TM_PBP2"/>
    <property type="match status" value="1"/>
</dbReference>
<dbReference type="InterPro" id="IPR045621">
    <property type="entry name" value="BPD_transp_1_N"/>
</dbReference>
<dbReference type="PROSITE" id="PS50928">
    <property type="entry name" value="ABC_TM1"/>
    <property type="match status" value="1"/>
</dbReference>
<organism evidence="9 10">
    <name type="scientific">Actinomadura pelletieri DSM 43383</name>
    <dbReference type="NCBI Taxonomy" id="1120940"/>
    <lineage>
        <taxon>Bacteria</taxon>
        <taxon>Bacillati</taxon>
        <taxon>Actinomycetota</taxon>
        <taxon>Actinomycetes</taxon>
        <taxon>Streptosporangiales</taxon>
        <taxon>Thermomonosporaceae</taxon>
        <taxon>Actinomadura</taxon>
    </lineage>
</organism>
<feature type="transmembrane region" description="Helical" evidence="7">
    <location>
        <begin position="138"/>
        <end position="160"/>
    </location>
</feature>
<dbReference type="PANTHER" id="PTHR43163:SF6">
    <property type="entry name" value="DIPEPTIDE TRANSPORT SYSTEM PERMEASE PROTEIN DPPB-RELATED"/>
    <property type="match status" value="1"/>
</dbReference>
<evidence type="ECO:0000256" key="5">
    <source>
        <dbReference type="ARBA" id="ARBA00022989"/>
    </source>
</evidence>
<keyword evidence="4 7" id="KW-0812">Transmembrane</keyword>
<dbReference type="RefSeq" id="WP_121433098.1">
    <property type="nucleotide sequence ID" value="NZ_RBWU01000001.1"/>
</dbReference>
<dbReference type="Pfam" id="PF19300">
    <property type="entry name" value="BPD_transp_1_N"/>
    <property type="match status" value="1"/>
</dbReference>
<protein>
    <submittedName>
        <fullName evidence="9">Peptide/nickel transport system permease protein</fullName>
    </submittedName>
</protein>
<dbReference type="Gene3D" id="1.10.3720.10">
    <property type="entry name" value="MetI-like"/>
    <property type="match status" value="1"/>
</dbReference>
<comment type="subcellular location">
    <subcellularLocation>
        <location evidence="1 7">Cell membrane</location>
        <topology evidence="1 7">Multi-pass membrane protein</topology>
    </subcellularLocation>
</comment>
<keyword evidence="5 7" id="KW-1133">Transmembrane helix</keyword>
<name>A0A495R0H4_9ACTN</name>
<evidence type="ECO:0000256" key="2">
    <source>
        <dbReference type="ARBA" id="ARBA00022448"/>
    </source>
</evidence>
<reference evidence="9 10" key="1">
    <citation type="submission" date="2018-10" db="EMBL/GenBank/DDBJ databases">
        <title>Genomic Encyclopedia of Archaeal and Bacterial Type Strains, Phase II (KMG-II): from individual species to whole genera.</title>
        <authorList>
            <person name="Goeker M."/>
        </authorList>
    </citation>
    <scope>NUCLEOTIDE SEQUENCE [LARGE SCALE GENOMIC DNA]</scope>
    <source>
        <strain evidence="9 10">DSM 43383</strain>
    </source>
</reference>
<evidence type="ECO:0000313" key="9">
    <source>
        <dbReference type="EMBL" id="RKS79606.1"/>
    </source>
</evidence>
<dbReference type="Proteomes" id="UP000274601">
    <property type="component" value="Unassembled WGS sequence"/>
</dbReference>
<dbReference type="PANTHER" id="PTHR43163">
    <property type="entry name" value="DIPEPTIDE TRANSPORT SYSTEM PERMEASE PROTEIN DPPB-RELATED"/>
    <property type="match status" value="1"/>
</dbReference>
<proteinExistence type="inferred from homology"/>
<dbReference type="EMBL" id="RBWU01000001">
    <property type="protein sequence ID" value="RKS79606.1"/>
    <property type="molecule type" value="Genomic_DNA"/>
</dbReference>
<feature type="transmembrane region" description="Helical" evidence="7">
    <location>
        <begin position="230"/>
        <end position="252"/>
    </location>
</feature>
<evidence type="ECO:0000313" key="10">
    <source>
        <dbReference type="Proteomes" id="UP000274601"/>
    </source>
</evidence>
<dbReference type="SUPFAM" id="SSF161098">
    <property type="entry name" value="MetI-like"/>
    <property type="match status" value="1"/>
</dbReference>
<dbReference type="GO" id="GO:0071916">
    <property type="term" value="F:dipeptide transmembrane transporter activity"/>
    <property type="evidence" value="ECO:0007669"/>
    <property type="project" value="TreeGrafter"/>
</dbReference>
<accession>A0A495R0H4</accession>
<evidence type="ECO:0000259" key="8">
    <source>
        <dbReference type="PROSITE" id="PS50928"/>
    </source>
</evidence>
<dbReference type="OrthoDB" id="9778910at2"/>
<keyword evidence="2 7" id="KW-0813">Transport</keyword>
<dbReference type="GO" id="GO:0005886">
    <property type="term" value="C:plasma membrane"/>
    <property type="evidence" value="ECO:0007669"/>
    <property type="project" value="UniProtKB-SubCell"/>
</dbReference>